<keyword evidence="1" id="KW-0413">Isomerase</keyword>
<gene>
    <name evidence="1" type="ORF">TQ35_0001560</name>
</gene>
<comment type="caution">
    <text evidence="1">The sequence shown here is derived from an EMBL/GenBank/DDBJ whole genome shotgun (WGS) entry which is preliminary data.</text>
</comment>
<protein>
    <submittedName>
        <fullName evidence="1">2,3-bisphosphoglycerate-independent phosphoglycerate mutase</fullName>
        <ecNumber evidence="1">5.4.2.12</ecNumber>
    </submittedName>
</protein>
<reference evidence="1" key="1">
    <citation type="submission" date="2024-07" db="EMBL/GenBank/DDBJ databases">
        <title>Metagenome and Metagenome-Assembled Genomes of Archaea from a hot spring from the geothermal field of Los Azufres, Mexico.</title>
        <authorList>
            <person name="Marin-Paredes R."/>
            <person name="Martinez-Romero E."/>
            <person name="Servin-Garciduenas L.E."/>
        </authorList>
    </citation>
    <scope>NUCLEOTIDE SEQUENCE</scope>
    <source>
        <strain evidence="1">AZ1-454</strain>
    </source>
</reference>
<accession>A0ACC6TLX8</accession>
<name>A0ACC6TLX8_9CREN</name>
<proteinExistence type="predicted"/>
<sequence length="415" mass="45291">MRRHKVLLIIADGLGDRQVKALGNRTPLEAADKPNIRSLLRSSLVGLMNPISPGVVPGSDTSHLAIFGLDPRKYYSGRGSFEALGSGVELAEGDVSFRGNFATVDSDLRVVDRRAGRNIEEAEDLVRELNSKIGEINGVKVRFYKGTEHRVSVVISGEGLSDKVSDTDPHEVGLKVKESKPLEESQEAARTADLLNKLTRRIYEVLSSSEANKLRVQRNKPPANIVLLRGAAKYKELPKLRDYTGLNAAAVSATPLIKGICKAIGMEVITPKGATGGIDTNYDAKANAVIDFLKSDKYDLVFLHIKATDAASHDGKAEEKVRAIEKIDYVIGRILDNYSSELVIAFTGDHATPVELKEHAGDPVPFFLYVPENIIPDGVSDFNEREARKGTIRISGLDVMNILLNYSNRATKYGA</sequence>
<evidence type="ECO:0000313" key="2">
    <source>
        <dbReference type="Proteomes" id="UP000053480"/>
    </source>
</evidence>
<organism evidence="1 2">
    <name type="scientific">Candidatus Aramenus sulfurataquae</name>
    <dbReference type="NCBI Taxonomy" id="1326980"/>
    <lineage>
        <taxon>Archaea</taxon>
        <taxon>Thermoproteota</taxon>
        <taxon>Thermoprotei</taxon>
        <taxon>Sulfolobales</taxon>
        <taxon>Sulfolobaceae</taxon>
        <taxon>Candidatus Aramenus</taxon>
    </lineage>
</organism>
<evidence type="ECO:0000313" key="1">
    <source>
        <dbReference type="EMBL" id="MEW9490881.1"/>
    </source>
</evidence>
<dbReference type="EC" id="5.4.2.12" evidence="1"/>
<dbReference type="Proteomes" id="UP000053480">
    <property type="component" value="Unassembled WGS sequence"/>
</dbReference>
<dbReference type="EMBL" id="JZWS03000001">
    <property type="protein sequence ID" value="MEW9490881.1"/>
    <property type="molecule type" value="Genomic_DNA"/>
</dbReference>